<dbReference type="GO" id="GO:0009318">
    <property type="term" value="C:exodeoxyribonuclease VII complex"/>
    <property type="evidence" value="ECO:0007669"/>
    <property type="project" value="UniProtKB-UniRule"/>
</dbReference>
<keyword evidence="4 6" id="KW-0378">Hydrolase</keyword>
<sequence length="80" mass="8894">MPNKKKKNSFEESINELEALVNALETGELSLEESLSTFEKGIKLTKACQLQLNQAKQKVSLLIGEGENIHLVDYEDGNTT</sequence>
<evidence type="ECO:0000256" key="5">
    <source>
        <dbReference type="ARBA" id="ARBA00022839"/>
    </source>
</evidence>
<dbReference type="HAMAP" id="MF_00337">
    <property type="entry name" value="Exonuc_7_S"/>
    <property type="match status" value="1"/>
</dbReference>
<comment type="similarity">
    <text evidence="1 6">Belongs to the XseB family.</text>
</comment>
<dbReference type="GO" id="GO:0006308">
    <property type="term" value="P:DNA catabolic process"/>
    <property type="evidence" value="ECO:0007669"/>
    <property type="project" value="UniProtKB-UniRule"/>
</dbReference>
<dbReference type="Gene3D" id="1.10.287.1040">
    <property type="entry name" value="Exonuclease VII, small subunit"/>
    <property type="match status" value="1"/>
</dbReference>
<evidence type="ECO:0000256" key="6">
    <source>
        <dbReference type="HAMAP-Rule" id="MF_00337"/>
    </source>
</evidence>
<gene>
    <name evidence="6" type="primary">xseB</name>
    <name evidence="7" type="ORF">AB835_11980</name>
</gene>
<comment type="subcellular location">
    <subcellularLocation>
        <location evidence="6">Cytoplasm</location>
    </subcellularLocation>
</comment>
<accession>A0A1D2QMN5</accession>
<evidence type="ECO:0000256" key="1">
    <source>
        <dbReference type="ARBA" id="ARBA00009998"/>
    </source>
</evidence>
<dbReference type="NCBIfam" id="TIGR01280">
    <property type="entry name" value="xseB"/>
    <property type="match status" value="1"/>
</dbReference>
<evidence type="ECO:0000256" key="2">
    <source>
        <dbReference type="ARBA" id="ARBA00022490"/>
    </source>
</evidence>
<organism evidence="7 8">
    <name type="scientific">Candidatus Endobugula sertula</name>
    <name type="common">Bugula neritina bacterial symbiont</name>
    <dbReference type="NCBI Taxonomy" id="62101"/>
    <lineage>
        <taxon>Bacteria</taxon>
        <taxon>Pseudomonadati</taxon>
        <taxon>Pseudomonadota</taxon>
        <taxon>Gammaproteobacteria</taxon>
        <taxon>Cellvibrionales</taxon>
        <taxon>Cellvibrionaceae</taxon>
        <taxon>Candidatus Endobugula</taxon>
    </lineage>
</organism>
<dbReference type="Pfam" id="PF02609">
    <property type="entry name" value="Exonuc_VII_S"/>
    <property type="match status" value="1"/>
</dbReference>
<dbReference type="AlphaFoldDB" id="A0A1D2QMN5"/>
<dbReference type="GO" id="GO:0008855">
    <property type="term" value="F:exodeoxyribonuclease VII activity"/>
    <property type="evidence" value="ECO:0007669"/>
    <property type="project" value="UniProtKB-UniRule"/>
</dbReference>
<dbReference type="EMBL" id="MDLC01000050">
    <property type="protein sequence ID" value="ODS22827.1"/>
    <property type="molecule type" value="Genomic_DNA"/>
</dbReference>
<reference evidence="7 8" key="1">
    <citation type="journal article" date="2016" name="Appl. Environ. Microbiol.">
        <title>Lack of Overt Genome Reduction in the Bryostatin-Producing Bryozoan Symbiont "Candidatus Endobugula sertula".</title>
        <authorList>
            <person name="Miller I.J."/>
            <person name="Vanee N."/>
            <person name="Fong S.S."/>
            <person name="Lim-Fong G.E."/>
            <person name="Kwan J.C."/>
        </authorList>
    </citation>
    <scope>NUCLEOTIDE SEQUENCE [LARGE SCALE GENOMIC DNA]</scope>
    <source>
        <strain evidence="7">AB1-4</strain>
    </source>
</reference>
<protein>
    <recommendedName>
        <fullName evidence="6">Exodeoxyribonuclease 7 small subunit</fullName>
        <ecNumber evidence="6">3.1.11.6</ecNumber>
    </recommendedName>
    <alternativeName>
        <fullName evidence="6">Exodeoxyribonuclease VII small subunit</fullName>
        <shortName evidence="6">Exonuclease VII small subunit</shortName>
    </alternativeName>
</protein>
<evidence type="ECO:0000313" key="8">
    <source>
        <dbReference type="Proteomes" id="UP000242502"/>
    </source>
</evidence>
<evidence type="ECO:0000256" key="3">
    <source>
        <dbReference type="ARBA" id="ARBA00022722"/>
    </source>
</evidence>
<keyword evidence="5 6" id="KW-0269">Exonuclease</keyword>
<dbReference type="GO" id="GO:0005829">
    <property type="term" value="C:cytosol"/>
    <property type="evidence" value="ECO:0007669"/>
    <property type="project" value="TreeGrafter"/>
</dbReference>
<dbReference type="NCBIfam" id="NF002140">
    <property type="entry name" value="PRK00977.1-4"/>
    <property type="match status" value="1"/>
</dbReference>
<comment type="function">
    <text evidence="6">Bidirectionally degrades single-stranded DNA into large acid-insoluble oligonucleotides, which are then degraded further into small acid-soluble oligonucleotides.</text>
</comment>
<proteinExistence type="inferred from homology"/>
<comment type="subunit">
    <text evidence="6">Heterooligomer composed of large and small subunits.</text>
</comment>
<evidence type="ECO:0000313" key="7">
    <source>
        <dbReference type="EMBL" id="ODS22827.1"/>
    </source>
</evidence>
<comment type="caution">
    <text evidence="7">The sequence shown here is derived from an EMBL/GenBank/DDBJ whole genome shotgun (WGS) entry which is preliminary data.</text>
</comment>
<dbReference type="EC" id="3.1.11.6" evidence="6"/>
<evidence type="ECO:0000256" key="4">
    <source>
        <dbReference type="ARBA" id="ARBA00022801"/>
    </source>
</evidence>
<keyword evidence="3 6" id="KW-0540">Nuclease</keyword>
<dbReference type="Proteomes" id="UP000242502">
    <property type="component" value="Unassembled WGS sequence"/>
</dbReference>
<dbReference type="STRING" id="62101.AB835_11980"/>
<dbReference type="SUPFAM" id="SSF116842">
    <property type="entry name" value="XseB-like"/>
    <property type="match status" value="1"/>
</dbReference>
<dbReference type="InterPro" id="IPR037004">
    <property type="entry name" value="Exonuc_VII_ssu_sf"/>
</dbReference>
<dbReference type="PANTHER" id="PTHR34137">
    <property type="entry name" value="EXODEOXYRIBONUCLEASE 7 SMALL SUBUNIT"/>
    <property type="match status" value="1"/>
</dbReference>
<dbReference type="InterPro" id="IPR003761">
    <property type="entry name" value="Exonuc_VII_S"/>
</dbReference>
<dbReference type="PANTHER" id="PTHR34137:SF1">
    <property type="entry name" value="EXODEOXYRIBONUCLEASE 7 SMALL SUBUNIT"/>
    <property type="match status" value="1"/>
</dbReference>
<name>A0A1D2QMN5_9GAMM</name>
<keyword evidence="2 6" id="KW-0963">Cytoplasm</keyword>
<comment type="catalytic activity">
    <reaction evidence="6">
        <text>Exonucleolytic cleavage in either 5'- to 3'- or 3'- to 5'-direction to yield nucleoside 5'-phosphates.</text>
        <dbReference type="EC" id="3.1.11.6"/>
    </reaction>
</comment>